<feature type="transmembrane region" description="Helical" evidence="9">
    <location>
        <begin position="463"/>
        <end position="486"/>
    </location>
</feature>
<dbReference type="Gene3D" id="3.40.50.300">
    <property type="entry name" value="P-loop containing nucleotide triphosphate hydrolases"/>
    <property type="match status" value="1"/>
</dbReference>
<evidence type="ECO:0000256" key="6">
    <source>
        <dbReference type="ARBA" id="ARBA00022840"/>
    </source>
</evidence>
<dbReference type="InterPro" id="IPR003593">
    <property type="entry name" value="AAA+_ATPase"/>
</dbReference>
<dbReference type="Pfam" id="PF01061">
    <property type="entry name" value="ABC2_membrane"/>
    <property type="match status" value="1"/>
</dbReference>
<keyword evidence="6" id="KW-0067">ATP-binding</keyword>
<dbReference type="PROSITE" id="PS50893">
    <property type="entry name" value="ABC_TRANSPORTER_2"/>
    <property type="match status" value="1"/>
</dbReference>
<keyword evidence="3" id="KW-0813">Transport</keyword>
<comment type="similarity">
    <text evidence="2">Belongs to the ABC transporter superfamily. ABCG family. Eye pigment precursor importer (TC 3.A.1.204) subfamily.</text>
</comment>
<dbReference type="Proteomes" id="UP000069940">
    <property type="component" value="Unassembled WGS sequence"/>
</dbReference>
<evidence type="ECO:0000256" key="9">
    <source>
        <dbReference type="SAM" id="Phobius"/>
    </source>
</evidence>
<keyword evidence="8 9" id="KW-0472">Membrane</keyword>
<comment type="subcellular location">
    <subcellularLocation>
        <location evidence="1">Membrane</location>
        <topology evidence="1">Multi-pass membrane protein</topology>
    </subcellularLocation>
</comment>
<keyword evidence="12" id="KW-1185">Reference proteome</keyword>
<dbReference type="InterPro" id="IPR043926">
    <property type="entry name" value="ABCG_dom"/>
</dbReference>
<keyword evidence="7 9" id="KW-1133">Transmembrane helix</keyword>
<protein>
    <recommendedName>
        <fullName evidence="10">ABC transporter domain-containing protein</fullName>
    </recommendedName>
</protein>
<organism evidence="11 12">
    <name type="scientific">Aedes albopictus</name>
    <name type="common">Asian tiger mosquito</name>
    <name type="synonym">Stegomyia albopicta</name>
    <dbReference type="NCBI Taxonomy" id="7160"/>
    <lineage>
        <taxon>Eukaryota</taxon>
        <taxon>Metazoa</taxon>
        <taxon>Ecdysozoa</taxon>
        <taxon>Arthropoda</taxon>
        <taxon>Hexapoda</taxon>
        <taxon>Insecta</taxon>
        <taxon>Pterygota</taxon>
        <taxon>Neoptera</taxon>
        <taxon>Endopterygota</taxon>
        <taxon>Diptera</taxon>
        <taxon>Nematocera</taxon>
        <taxon>Culicoidea</taxon>
        <taxon>Culicidae</taxon>
        <taxon>Culicinae</taxon>
        <taxon>Aedini</taxon>
        <taxon>Aedes</taxon>
        <taxon>Stegomyia</taxon>
    </lineage>
</organism>
<feature type="domain" description="ABC transporter" evidence="10">
    <location>
        <begin position="40"/>
        <end position="271"/>
    </location>
</feature>
<dbReference type="InterPro" id="IPR050352">
    <property type="entry name" value="ABCG_transporters"/>
</dbReference>
<evidence type="ECO:0000256" key="2">
    <source>
        <dbReference type="ARBA" id="ARBA00005814"/>
    </source>
</evidence>
<evidence type="ECO:0000313" key="11">
    <source>
        <dbReference type="EnsemblMetazoa" id="AALFPA23_022500.P33406"/>
    </source>
</evidence>
<feature type="transmembrane region" description="Helical" evidence="9">
    <location>
        <begin position="577"/>
        <end position="597"/>
    </location>
</feature>
<dbReference type="Pfam" id="PF00005">
    <property type="entry name" value="ABC_tran"/>
    <property type="match status" value="1"/>
</dbReference>
<reference evidence="12" key="1">
    <citation type="journal article" date="2015" name="Proc. Natl. Acad. Sci. U.S.A.">
        <title>Genome sequence of the Asian Tiger mosquito, Aedes albopictus, reveals insights into its biology, genetics, and evolution.</title>
        <authorList>
            <person name="Chen X.G."/>
            <person name="Jiang X."/>
            <person name="Gu J."/>
            <person name="Xu M."/>
            <person name="Wu Y."/>
            <person name="Deng Y."/>
            <person name="Zhang C."/>
            <person name="Bonizzoni M."/>
            <person name="Dermauw W."/>
            <person name="Vontas J."/>
            <person name="Armbruster P."/>
            <person name="Huang X."/>
            <person name="Yang Y."/>
            <person name="Zhang H."/>
            <person name="He W."/>
            <person name="Peng H."/>
            <person name="Liu Y."/>
            <person name="Wu K."/>
            <person name="Chen J."/>
            <person name="Lirakis M."/>
            <person name="Topalis P."/>
            <person name="Van Leeuwen T."/>
            <person name="Hall A.B."/>
            <person name="Jiang X."/>
            <person name="Thorpe C."/>
            <person name="Mueller R.L."/>
            <person name="Sun C."/>
            <person name="Waterhouse R.M."/>
            <person name="Yan G."/>
            <person name="Tu Z.J."/>
            <person name="Fang X."/>
            <person name="James A.A."/>
        </authorList>
    </citation>
    <scope>NUCLEOTIDE SEQUENCE [LARGE SCALE GENOMIC DNA]</scope>
    <source>
        <strain evidence="12">Foshan</strain>
    </source>
</reference>
<dbReference type="CDD" id="cd03213">
    <property type="entry name" value="ABCG_EPDR"/>
    <property type="match status" value="1"/>
</dbReference>
<evidence type="ECO:0000256" key="1">
    <source>
        <dbReference type="ARBA" id="ARBA00004141"/>
    </source>
</evidence>
<evidence type="ECO:0000313" key="12">
    <source>
        <dbReference type="Proteomes" id="UP000069940"/>
    </source>
</evidence>
<evidence type="ECO:0000256" key="3">
    <source>
        <dbReference type="ARBA" id="ARBA00022448"/>
    </source>
</evidence>
<dbReference type="Pfam" id="PF19055">
    <property type="entry name" value="ABC2_membrane_7"/>
    <property type="match status" value="1"/>
</dbReference>
<dbReference type="PROSITE" id="PS00211">
    <property type="entry name" value="ABC_TRANSPORTER_1"/>
    <property type="match status" value="1"/>
</dbReference>
<evidence type="ECO:0000256" key="5">
    <source>
        <dbReference type="ARBA" id="ARBA00022741"/>
    </source>
</evidence>
<dbReference type="InterPro" id="IPR003439">
    <property type="entry name" value="ABC_transporter-like_ATP-bd"/>
</dbReference>
<keyword evidence="5" id="KW-0547">Nucleotide-binding</keyword>
<dbReference type="RefSeq" id="XP_019561529.3">
    <property type="nucleotide sequence ID" value="XM_019705984.3"/>
</dbReference>
<sequence>MPLKLLNRSDRTNGMPAEEEFELTAATATKPLLNFVPSTLKFRNVYYTVDGKEILSDVSGKFKHGRLVALMGPSGAGKSSLLNVLAGMNLFGLSGSIIIGDEPVEENDPRSVYVEQDCPLLSYLTVRGTMTYAVDMKMPRSTSTKEKRNKIKEILQLLGLENSSSTLVKNLSGGEQKRLSVAVELITNPAVMLLDEPTSGLDSVASTQIISHLKTLAMGGRTIVCTIHQPASSLFQLFDDVYLLVKGRCLYFGSIDAMVPALESAGFHCPEYYNPADFAIEVLTSDAEESKEAMIARTQSEMRDLFEGGPSSPTITRPDVVVRRYQVPFWYQFLVLLKRSAISTAKDEFFLKVRVGLYIALGLVFGIVHYDIGNDGSKVIANASCYFQIFAIVYFCNAMAVINYTEEANVTIKEIANNWYSREAYFLSKLLNDLPLQIVCPLLMLPSLYYLSDQPLELHRFAMVWLMVFFGGVIGQYIGVFAGICFSMKTQNFVVANACIVPIIFSGFFVNSKDLVPYLKPMSDVSFFQYLFHGAMQAVYGYGRENLRCPQIYCHYKKPASILEQFDIDPYGFGRNAAILGGIISVLLLTVYVAFVVRLRRFK</sequence>
<dbReference type="InterPro" id="IPR027417">
    <property type="entry name" value="P-loop_NTPase"/>
</dbReference>
<proteinExistence type="inferred from homology"/>
<dbReference type="InterPro" id="IPR013525">
    <property type="entry name" value="ABC2_TM"/>
</dbReference>
<dbReference type="InterPro" id="IPR017871">
    <property type="entry name" value="ABC_transporter-like_CS"/>
</dbReference>
<reference evidence="11" key="2">
    <citation type="submission" date="2025-05" db="UniProtKB">
        <authorList>
            <consortium name="EnsemblMetazoa"/>
        </authorList>
    </citation>
    <scope>IDENTIFICATION</scope>
    <source>
        <strain evidence="11">Foshan</strain>
    </source>
</reference>
<dbReference type="PANTHER" id="PTHR48041:SF118">
    <property type="entry name" value="ATP-BINDING CASSETTE TRANSPORTER (ABC TRANSPORTER) FAMILY G MEMBER 16"/>
    <property type="match status" value="1"/>
</dbReference>
<dbReference type="PANTHER" id="PTHR48041">
    <property type="entry name" value="ABC TRANSPORTER G FAMILY MEMBER 28"/>
    <property type="match status" value="1"/>
</dbReference>
<evidence type="ECO:0000256" key="8">
    <source>
        <dbReference type="ARBA" id="ARBA00023136"/>
    </source>
</evidence>
<dbReference type="SUPFAM" id="SSF52540">
    <property type="entry name" value="P-loop containing nucleoside triphosphate hydrolases"/>
    <property type="match status" value="1"/>
</dbReference>
<feature type="transmembrane region" description="Helical" evidence="9">
    <location>
        <begin position="380"/>
        <end position="404"/>
    </location>
</feature>
<dbReference type="SMART" id="SM00382">
    <property type="entry name" value="AAA"/>
    <property type="match status" value="1"/>
</dbReference>
<feature type="transmembrane region" description="Helical" evidence="9">
    <location>
        <begin position="493"/>
        <end position="510"/>
    </location>
</feature>
<accession>A0ABM1ZXE1</accession>
<evidence type="ECO:0000259" key="10">
    <source>
        <dbReference type="PROSITE" id="PS50893"/>
    </source>
</evidence>
<keyword evidence="4 9" id="KW-0812">Transmembrane</keyword>
<feature type="transmembrane region" description="Helical" evidence="9">
    <location>
        <begin position="349"/>
        <end position="368"/>
    </location>
</feature>
<evidence type="ECO:0000256" key="4">
    <source>
        <dbReference type="ARBA" id="ARBA00022692"/>
    </source>
</evidence>
<evidence type="ECO:0000256" key="7">
    <source>
        <dbReference type="ARBA" id="ARBA00022989"/>
    </source>
</evidence>
<dbReference type="GeneID" id="109429976"/>
<dbReference type="EnsemblMetazoa" id="AALFPA23_022500.R33406">
    <property type="protein sequence ID" value="AALFPA23_022500.P33406"/>
    <property type="gene ID" value="AALFPA23_022500"/>
</dbReference>
<name>A0ABM1ZXE1_AEDAL</name>